<dbReference type="InterPro" id="IPR032678">
    <property type="entry name" value="tRNA-synt_1_cat_dom"/>
</dbReference>
<dbReference type="InterPro" id="IPR024909">
    <property type="entry name" value="Cys-tRNA/MSH_ligase"/>
</dbReference>
<dbReference type="AlphaFoldDB" id="A0A809RTX1"/>
<evidence type="ECO:0000256" key="1">
    <source>
        <dbReference type="ARBA" id="ARBA00011245"/>
    </source>
</evidence>
<dbReference type="Gene3D" id="3.40.50.620">
    <property type="entry name" value="HUPs"/>
    <property type="match status" value="1"/>
</dbReference>
<dbReference type="KEGG" id="mfel:JPM2_4550"/>
<dbReference type="PANTHER" id="PTHR10890">
    <property type="entry name" value="CYSTEINYL-TRNA SYNTHETASE"/>
    <property type="match status" value="1"/>
</dbReference>
<dbReference type="GO" id="GO:0004817">
    <property type="term" value="F:cysteine-tRNA ligase activity"/>
    <property type="evidence" value="ECO:0007669"/>
    <property type="project" value="TreeGrafter"/>
</dbReference>
<keyword evidence="3" id="KW-0547">Nucleotide-binding</keyword>
<keyword evidence="4" id="KW-0067">ATP-binding</keyword>
<dbReference type="GO" id="GO:0005524">
    <property type="term" value="F:ATP binding"/>
    <property type="evidence" value="ECO:0007669"/>
    <property type="project" value="UniProtKB-KW"/>
</dbReference>
<dbReference type="Proteomes" id="UP000464317">
    <property type="component" value="Chromosome"/>
</dbReference>
<dbReference type="InterPro" id="IPR014729">
    <property type="entry name" value="Rossmann-like_a/b/a_fold"/>
</dbReference>
<dbReference type="PANTHER" id="PTHR10890:SF3">
    <property type="entry name" value="CYSTEINE--TRNA LIGASE, CYTOPLASMIC"/>
    <property type="match status" value="1"/>
</dbReference>
<dbReference type="GO" id="GO:0006423">
    <property type="term" value="P:cysteinyl-tRNA aminoacylation"/>
    <property type="evidence" value="ECO:0007669"/>
    <property type="project" value="TreeGrafter"/>
</dbReference>
<evidence type="ECO:0000313" key="6">
    <source>
        <dbReference type="EMBL" id="BBU47762.1"/>
    </source>
</evidence>
<organism evidence="6 7">
    <name type="scientific">Mycoplasmopsis felis</name>
    <dbReference type="NCBI Taxonomy" id="33923"/>
    <lineage>
        <taxon>Bacteria</taxon>
        <taxon>Bacillati</taxon>
        <taxon>Mycoplasmatota</taxon>
        <taxon>Mycoplasmoidales</taxon>
        <taxon>Metamycoplasmataceae</taxon>
        <taxon>Mycoplasmopsis</taxon>
    </lineage>
</organism>
<evidence type="ECO:0000256" key="4">
    <source>
        <dbReference type="ARBA" id="ARBA00022840"/>
    </source>
</evidence>
<keyword evidence="2 6" id="KW-0436">Ligase</keyword>
<evidence type="ECO:0000256" key="3">
    <source>
        <dbReference type="ARBA" id="ARBA00022741"/>
    </source>
</evidence>
<evidence type="ECO:0000256" key="2">
    <source>
        <dbReference type="ARBA" id="ARBA00022598"/>
    </source>
</evidence>
<accession>A0A809RTX1</accession>
<dbReference type="SUPFAM" id="SSF52374">
    <property type="entry name" value="Nucleotidylyl transferase"/>
    <property type="match status" value="1"/>
</dbReference>
<sequence>MLKVYVCGPTVYNYVHIGNLRPILTMDLILKAARNLNIDFHFVHNITDIDDKIINKSIQDNKTEKEISTFFTNHYLNILKDLNIDTISKIELVTDNIDLVTEFINQIYQNNDAYIVANSVYFDVLKNKDNYGNVSNQKIDNMIFEKENDFKKFKADFALWKNTNVGIKYNSKFGLGRPGWHTECAALIAKNFNSQTIDIHGGGMDLTFPHHENENIQYFSLYNKPITKTWLRTGQIMFQEQKMSKSLNNVILASDFLKKYSADHLKFIFLLNSFTSTINIDDNLINNIEIIIKRLKNIFFTKEINGISNDIYNIEEYKKIMQFIFDRRFSDFNKSINDLIKEINKNSQLHNISLLFKVFLDLGFDISKFDYQVYIPKYKQWKEFLKQKDYKNADVLREELMKQNLI</sequence>
<dbReference type="Pfam" id="PF01406">
    <property type="entry name" value="tRNA-synt_1e"/>
    <property type="match status" value="1"/>
</dbReference>
<proteinExistence type="predicted"/>
<dbReference type="PRINTS" id="PR00983">
    <property type="entry name" value="TRNASYNTHCYS"/>
</dbReference>
<gene>
    <name evidence="6" type="primary">cysS</name>
    <name evidence="6" type="ORF">JPM2_4550</name>
</gene>
<dbReference type="GO" id="GO:0005829">
    <property type="term" value="C:cytosol"/>
    <property type="evidence" value="ECO:0007669"/>
    <property type="project" value="TreeGrafter"/>
</dbReference>
<evidence type="ECO:0000313" key="7">
    <source>
        <dbReference type="Proteomes" id="UP000464317"/>
    </source>
</evidence>
<comment type="subunit">
    <text evidence="1">Monomer.</text>
</comment>
<reference evidence="6 7" key="1">
    <citation type="submission" date="2020-01" db="EMBL/GenBank/DDBJ databases">
        <title>Complete genome sequence of Mycoplasma felis strain Myco-2.</title>
        <authorList>
            <person name="Kinoshita Y."/>
            <person name="Niwa H."/>
            <person name="Uchida-Fujii E."/>
            <person name="Nukada T."/>
        </authorList>
    </citation>
    <scope>NUCLEOTIDE SEQUENCE [LARGE SCALE GENOMIC DNA]</scope>
    <source>
        <strain evidence="6 7">Myco-2</strain>
    </source>
</reference>
<feature type="domain" description="tRNA synthetases class I catalytic" evidence="5">
    <location>
        <begin position="2"/>
        <end position="287"/>
    </location>
</feature>
<keyword evidence="7" id="KW-1185">Reference proteome</keyword>
<protein>
    <submittedName>
        <fullName evidence="6">Cysteine--tRNA ligase</fullName>
    </submittedName>
</protein>
<dbReference type="RefSeq" id="WP_161553211.1">
    <property type="nucleotide sequence ID" value="NZ_AP022325.1"/>
</dbReference>
<dbReference type="EMBL" id="AP022325">
    <property type="protein sequence ID" value="BBU47762.1"/>
    <property type="molecule type" value="Genomic_DNA"/>
</dbReference>
<evidence type="ECO:0000259" key="5">
    <source>
        <dbReference type="Pfam" id="PF01406"/>
    </source>
</evidence>
<name>A0A809RTX1_9BACT</name>